<feature type="domain" description="Glutamine amidotransferase" evidence="1">
    <location>
        <begin position="42"/>
        <end position="173"/>
    </location>
</feature>
<accession>A0A1Q8SUJ5</accession>
<dbReference type="Proteomes" id="UP000186878">
    <property type="component" value="Unassembled WGS sequence"/>
</dbReference>
<dbReference type="GO" id="GO:0005829">
    <property type="term" value="C:cytosol"/>
    <property type="evidence" value="ECO:0007669"/>
    <property type="project" value="TreeGrafter"/>
</dbReference>
<dbReference type="GO" id="GO:0016740">
    <property type="term" value="F:transferase activity"/>
    <property type="evidence" value="ECO:0007669"/>
    <property type="project" value="UniProtKB-KW"/>
</dbReference>
<dbReference type="EMBL" id="MSDO01000005">
    <property type="protein sequence ID" value="OLO05042.1"/>
    <property type="molecule type" value="Genomic_DNA"/>
</dbReference>
<reference evidence="2 3" key="1">
    <citation type="submission" date="2016-12" db="EMBL/GenBank/DDBJ databases">
        <title>Draft genome sequences of strains Salinicola socius SMB35, Salinicola sp. MH3R3-1 and Chromohalobacter sp. SMB17 from the Verkhnekamsk potash mining region of Russia.</title>
        <authorList>
            <person name="Mavrodi D.V."/>
            <person name="Olsson B.E."/>
            <person name="Korsakova E.S."/>
            <person name="Pyankova A."/>
            <person name="Mavrodi O.V."/>
            <person name="Plotnikova E.G."/>
        </authorList>
    </citation>
    <scope>NUCLEOTIDE SEQUENCE [LARGE SCALE GENOMIC DNA]</scope>
    <source>
        <strain evidence="2 3">SMB35</strain>
    </source>
</reference>
<dbReference type="AlphaFoldDB" id="A0A1Q8SUJ5"/>
<protein>
    <submittedName>
        <fullName evidence="2">Glutamine amidotransferase</fullName>
    </submittedName>
</protein>
<sequence>MHIYFLQHSPLFGPARLADWLTGMGHSHNHCRLDEGELPPPLANCDALVLLDALEPPEAALLKRERKLVDRAMKSSKPVLGIGYGAGLIAESLGAIVSPAVQPEIGWQPLTLADESPFDLPETFEALLWHRDIFGLPDGCLPLGSTPAGPVQGFAWDLGRVIALQWHLELTAQDTTALCDHDLPTAANIPTIHTRDEMLRDPKRFDRQAALLDRIMTQWLEYR</sequence>
<dbReference type="Pfam" id="PF00117">
    <property type="entry name" value="GATase"/>
    <property type="match status" value="1"/>
</dbReference>
<keyword evidence="2" id="KW-0808">Transferase</keyword>
<dbReference type="InterPro" id="IPR044992">
    <property type="entry name" value="ChyE-like"/>
</dbReference>
<proteinExistence type="predicted"/>
<keyword evidence="3" id="KW-1185">Reference proteome</keyword>
<gene>
    <name evidence="2" type="ORF">BTW07_05325</name>
</gene>
<dbReference type="OrthoDB" id="9813383at2"/>
<evidence type="ECO:0000313" key="2">
    <source>
        <dbReference type="EMBL" id="OLO05042.1"/>
    </source>
</evidence>
<dbReference type="PANTHER" id="PTHR42695">
    <property type="entry name" value="GLUTAMINE AMIDOTRANSFERASE YLR126C-RELATED"/>
    <property type="match status" value="1"/>
</dbReference>
<evidence type="ECO:0000259" key="1">
    <source>
        <dbReference type="Pfam" id="PF00117"/>
    </source>
</evidence>
<evidence type="ECO:0000313" key="3">
    <source>
        <dbReference type="Proteomes" id="UP000186878"/>
    </source>
</evidence>
<keyword evidence="2" id="KW-0315">Glutamine amidotransferase</keyword>
<dbReference type="InterPro" id="IPR029062">
    <property type="entry name" value="Class_I_gatase-like"/>
</dbReference>
<dbReference type="CDD" id="cd01741">
    <property type="entry name" value="GATase1_1"/>
    <property type="match status" value="1"/>
</dbReference>
<dbReference type="PANTHER" id="PTHR42695:SF5">
    <property type="entry name" value="GLUTAMINE AMIDOTRANSFERASE YLR126C-RELATED"/>
    <property type="match status" value="1"/>
</dbReference>
<dbReference type="STRING" id="404433.BTW07_05325"/>
<comment type="caution">
    <text evidence="2">The sequence shown here is derived from an EMBL/GenBank/DDBJ whole genome shotgun (WGS) entry which is preliminary data.</text>
</comment>
<dbReference type="InterPro" id="IPR017926">
    <property type="entry name" value="GATASE"/>
</dbReference>
<organism evidence="2 3">
    <name type="scientific">Salinicola socius</name>
    <dbReference type="NCBI Taxonomy" id="404433"/>
    <lineage>
        <taxon>Bacteria</taxon>
        <taxon>Pseudomonadati</taxon>
        <taxon>Pseudomonadota</taxon>
        <taxon>Gammaproteobacteria</taxon>
        <taxon>Oceanospirillales</taxon>
        <taxon>Halomonadaceae</taxon>
        <taxon>Salinicola</taxon>
    </lineage>
</organism>
<dbReference type="RefSeq" id="WP_075569139.1">
    <property type="nucleotide sequence ID" value="NZ_MSDO01000005.1"/>
</dbReference>
<name>A0A1Q8SUJ5_9GAMM</name>
<dbReference type="Gene3D" id="3.40.50.880">
    <property type="match status" value="1"/>
</dbReference>
<dbReference type="SUPFAM" id="SSF52317">
    <property type="entry name" value="Class I glutamine amidotransferase-like"/>
    <property type="match status" value="1"/>
</dbReference>